<dbReference type="Proteomes" id="UP000792457">
    <property type="component" value="Unassembled WGS sequence"/>
</dbReference>
<dbReference type="GO" id="GO:0030687">
    <property type="term" value="C:preribosome, large subunit precursor"/>
    <property type="evidence" value="ECO:0007669"/>
    <property type="project" value="TreeGrafter"/>
</dbReference>
<comment type="caution">
    <text evidence="1">The sequence shown here is derived from an EMBL/GenBank/DDBJ whole genome shotgun (WGS) entry which is preliminary data.</text>
</comment>
<dbReference type="PANTHER" id="PTHR15002:SF0">
    <property type="entry name" value="RIBOSOMAL BIOGENESIS PROTEIN LAS1L"/>
    <property type="match status" value="1"/>
</dbReference>
<dbReference type="GO" id="GO:0000470">
    <property type="term" value="P:maturation of LSU-rRNA"/>
    <property type="evidence" value="ECO:0007669"/>
    <property type="project" value="TreeGrafter"/>
</dbReference>
<dbReference type="Pfam" id="PF04031">
    <property type="entry name" value="Las1"/>
    <property type="match status" value="1"/>
</dbReference>
<dbReference type="InterPro" id="IPR007174">
    <property type="entry name" value="Las1"/>
</dbReference>
<keyword evidence="2" id="KW-1185">Reference proteome</keyword>
<dbReference type="GO" id="GO:0090730">
    <property type="term" value="C:Las1 complex"/>
    <property type="evidence" value="ECO:0007669"/>
    <property type="project" value="InterPro"/>
</dbReference>
<gene>
    <name evidence="1" type="ORF">J437_LFUL010925</name>
</gene>
<dbReference type="GO" id="GO:0004519">
    <property type="term" value="F:endonuclease activity"/>
    <property type="evidence" value="ECO:0007669"/>
    <property type="project" value="InterPro"/>
</dbReference>
<evidence type="ECO:0000313" key="2">
    <source>
        <dbReference type="Proteomes" id="UP000792457"/>
    </source>
</evidence>
<dbReference type="EMBL" id="KZ308873">
    <property type="protein sequence ID" value="KAG8235077.1"/>
    <property type="molecule type" value="Genomic_DNA"/>
</dbReference>
<organism evidence="1 2">
    <name type="scientific">Ladona fulva</name>
    <name type="common">Scarce chaser dragonfly</name>
    <name type="synonym">Libellula fulva</name>
    <dbReference type="NCBI Taxonomy" id="123851"/>
    <lineage>
        <taxon>Eukaryota</taxon>
        <taxon>Metazoa</taxon>
        <taxon>Ecdysozoa</taxon>
        <taxon>Arthropoda</taxon>
        <taxon>Hexapoda</taxon>
        <taxon>Insecta</taxon>
        <taxon>Pterygota</taxon>
        <taxon>Palaeoptera</taxon>
        <taxon>Odonata</taxon>
        <taxon>Epiprocta</taxon>
        <taxon>Anisoptera</taxon>
        <taxon>Libelluloidea</taxon>
        <taxon>Libellulidae</taxon>
        <taxon>Ladona</taxon>
    </lineage>
</organism>
<accession>A0A8K0KIB3</accession>
<evidence type="ECO:0008006" key="3">
    <source>
        <dbReference type="Google" id="ProtNLM"/>
    </source>
</evidence>
<reference evidence="1" key="1">
    <citation type="submission" date="2013-04" db="EMBL/GenBank/DDBJ databases">
        <authorList>
            <person name="Qu J."/>
            <person name="Murali S.C."/>
            <person name="Bandaranaike D."/>
            <person name="Bellair M."/>
            <person name="Blankenburg K."/>
            <person name="Chao H."/>
            <person name="Dinh H."/>
            <person name="Doddapaneni H."/>
            <person name="Downs B."/>
            <person name="Dugan-Rocha S."/>
            <person name="Elkadiri S."/>
            <person name="Gnanaolivu R.D."/>
            <person name="Hernandez B."/>
            <person name="Javaid M."/>
            <person name="Jayaseelan J.C."/>
            <person name="Lee S."/>
            <person name="Li M."/>
            <person name="Ming W."/>
            <person name="Munidasa M."/>
            <person name="Muniz J."/>
            <person name="Nguyen L."/>
            <person name="Ongeri F."/>
            <person name="Osuji N."/>
            <person name="Pu L.-L."/>
            <person name="Puazo M."/>
            <person name="Qu C."/>
            <person name="Quiroz J."/>
            <person name="Raj R."/>
            <person name="Weissenberger G."/>
            <person name="Xin Y."/>
            <person name="Zou X."/>
            <person name="Han Y."/>
            <person name="Richards S."/>
            <person name="Worley K."/>
            <person name="Muzny D."/>
            <person name="Gibbs R."/>
        </authorList>
    </citation>
    <scope>NUCLEOTIDE SEQUENCE</scope>
    <source>
        <strain evidence="1">Sampled in the wild</strain>
    </source>
</reference>
<dbReference type="PANTHER" id="PTHR15002">
    <property type="entry name" value="RIBOSOMAL BIOGENESIS PROTEIN LAS1L"/>
    <property type="match status" value="1"/>
</dbReference>
<evidence type="ECO:0000313" key="1">
    <source>
        <dbReference type="EMBL" id="KAG8235077.1"/>
    </source>
</evidence>
<dbReference type="GO" id="GO:0000460">
    <property type="term" value="P:maturation of 5.8S rRNA"/>
    <property type="evidence" value="ECO:0007669"/>
    <property type="project" value="TreeGrafter"/>
</dbReference>
<name>A0A8K0KIB3_LADFU</name>
<dbReference type="OrthoDB" id="10263222at2759"/>
<protein>
    <recommendedName>
        <fullName evidence="3">Ribosomal biogenesis protein LAS1L</fullName>
    </recommendedName>
</protein>
<proteinExistence type="predicted"/>
<dbReference type="AlphaFoldDB" id="A0A8K0KIB3"/>
<reference evidence="1" key="2">
    <citation type="submission" date="2017-10" db="EMBL/GenBank/DDBJ databases">
        <title>Ladona fulva Genome sequencing and assembly.</title>
        <authorList>
            <person name="Murali S."/>
            <person name="Richards S."/>
            <person name="Bandaranaike D."/>
            <person name="Bellair M."/>
            <person name="Blankenburg K."/>
            <person name="Chao H."/>
            <person name="Dinh H."/>
            <person name="Doddapaneni H."/>
            <person name="Dugan-Rocha S."/>
            <person name="Elkadiri S."/>
            <person name="Gnanaolivu R."/>
            <person name="Hernandez B."/>
            <person name="Skinner E."/>
            <person name="Javaid M."/>
            <person name="Lee S."/>
            <person name="Li M."/>
            <person name="Ming W."/>
            <person name="Munidasa M."/>
            <person name="Muniz J."/>
            <person name="Nguyen L."/>
            <person name="Hughes D."/>
            <person name="Osuji N."/>
            <person name="Pu L.-L."/>
            <person name="Puazo M."/>
            <person name="Qu C."/>
            <person name="Quiroz J."/>
            <person name="Raj R."/>
            <person name="Weissenberger G."/>
            <person name="Xin Y."/>
            <person name="Zou X."/>
            <person name="Han Y."/>
            <person name="Worley K."/>
            <person name="Muzny D."/>
            <person name="Gibbs R."/>
        </authorList>
    </citation>
    <scope>NUCLEOTIDE SEQUENCE</scope>
    <source>
        <strain evidence="1">Sampled in the wild</strain>
    </source>
</reference>
<sequence>MCKYQNMSSVNNGILQEYEVVPWRSREEWYEVCDLIFSDDLPKLQEAYEKLRCWKARCHRLAAGIECTLTILEPMVMHQKLKEPSNELVIKSVYALAITRFLNTATSFGKDRVPKTLYKIAESLNIPEWIVNIRHEAAHSPDLPSLDVLQAGVQFSLQWLRSIYWGKGLEDDQPEKNKVYNYNLRGKLQKWCEIYQEVYLQKLNDILLVKDVRDPKLMKKVKEYMWGDGESISSDEEDLETSEAIPSTINALLDKLVMRLNSIYHMAVKNKCEVQKVLKCFLEVSEFLPCKRTLQKYTSEGDEVSQGTTWHMRKMWIKVIKDFIQNNSILLQFINELVNYNSGDMVKDLIASCWVRDIARGIVLAQVALQMEKSEGGTFRRIKYYNGEQETEIYKKAKGLYRSSVWGNAMKLSLNNIPTTDDLSTKRKLSENKKRKIMKFIDLILNQTCYIGNSSSLNEKIYVVKKADNECNTQLMFGDRCPLVFYHPEMIDCNET</sequence>